<keyword evidence="7 10" id="KW-0670">Pyruvate</keyword>
<dbReference type="NCBIfam" id="TIGR03181">
    <property type="entry name" value="PDH_E1_alph_x"/>
    <property type="match status" value="1"/>
</dbReference>
<dbReference type="PANTHER" id="PTHR43380:SF1">
    <property type="entry name" value="2-OXOISOVALERATE DEHYDROGENASE SUBUNIT ALPHA, MITOCHONDRIAL"/>
    <property type="match status" value="1"/>
</dbReference>
<dbReference type="CDD" id="cd02000">
    <property type="entry name" value="TPP_E1_PDC_ADC_BCADC"/>
    <property type="match status" value="1"/>
</dbReference>
<dbReference type="InterPro" id="IPR001017">
    <property type="entry name" value="DH_E1"/>
</dbReference>
<evidence type="ECO:0000256" key="9">
    <source>
        <dbReference type="ARBA" id="ARBA00051231"/>
    </source>
</evidence>
<name>A0A1H6T360_9LACT</name>
<evidence type="ECO:0000256" key="7">
    <source>
        <dbReference type="ARBA" id="ARBA00023317"/>
    </source>
</evidence>
<dbReference type="EMBL" id="FNYW01000016">
    <property type="protein sequence ID" value="SEI74543.1"/>
    <property type="molecule type" value="Genomic_DNA"/>
</dbReference>
<accession>A0A1H6T360</accession>
<keyword evidence="13" id="KW-1185">Reference proteome</keyword>
<proteinExistence type="predicted"/>
<evidence type="ECO:0000256" key="4">
    <source>
        <dbReference type="ARBA" id="ARBA00014159"/>
    </source>
</evidence>
<evidence type="ECO:0000256" key="8">
    <source>
        <dbReference type="ARBA" id="ARBA00025211"/>
    </source>
</evidence>
<feature type="domain" description="Dehydrogenase E1 component" evidence="11">
    <location>
        <begin position="56"/>
        <end position="339"/>
    </location>
</feature>
<comment type="cofactor">
    <cofactor evidence="1 10">
        <name>thiamine diphosphate</name>
        <dbReference type="ChEBI" id="CHEBI:58937"/>
    </cofactor>
</comment>
<protein>
    <recommendedName>
        <fullName evidence="4 10">Pyruvate dehydrogenase E1 component subunit alpha</fullName>
        <ecNumber evidence="3 10">1.2.4.1</ecNumber>
    </recommendedName>
</protein>
<dbReference type="Pfam" id="PF00676">
    <property type="entry name" value="E1_dh"/>
    <property type="match status" value="1"/>
</dbReference>
<organism evidence="12 13">
    <name type="scientific">Alkalibacterium gilvum</name>
    <dbReference type="NCBI Taxonomy" id="1130080"/>
    <lineage>
        <taxon>Bacteria</taxon>
        <taxon>Bacillati</taxon>
        <taxon>Bacillota</taxon>
        <taxon>Bacilli</taxon>
        <taxon>Lactobacillales</taxon>
        <taxon>Carnobacteriaceae</taxon>
        <taxon>Alkalibacterium</taxon>
    </lineage>
</organism>
<comment type="catalytic activity">
    <reaction evidence="9 10">
        <text>N(6)-[(R)-lipoyl]-L-lysyl-[protein] + pyruvate + H(+) = N(6)-[(R)-S(8)-acetyldihydrolipoyl]-L-lysyl-[protein] + CO2</text>
        <dbReference type="Rhea" id="RHEA:19189"/>
        <dbReference type="Rhea" id="RHEA-COMP:10474"/>
        <dbReference type="Rhea" id="RHEA-COMP:10478"/>
        <dbReference type="ChEBI" id="CHEBI:15361"/>
        <dbReference type="ChEBI" id="CHEBI:15378"/>
        <dbReference type="ChEBI" id="CHEBI:16526"/>
        <dbReference type="ChEBI" id="CHEBI:83099"/>
        <dbReference type="ChEBI" id="CHEBI:83111"/>
        <dbReference type="EC" id="1.2.4.1"/>
    </reaction>
</comment>
<dbReference type="EC" id="1.2.4.1" evidence="3 10"/>
<keyword evidence="6 10" id="KW-0786">Thiamine pyrophosphate</keyword>
<dbReference type="PANTHER" id="PTHR43380">
    <property type="entry name" value="2-OXOISOVALERATE DEHYDROGENASE SUBUNIT ALPHA, MITOCHONDRIAL"/>
    <property type="match status" value="1"/>
</dbReference>
<evidence type="ECO:0000313" key="12">
    <source>
        <dbReference type="EMBL" id="SEI74543.1"/>
    </source>
</evidence>
<keyword evidence="5 10" id="KW-0560">Oxidoreductase</keyword>
<dbReference type="SUPFAM" id="SSF52518">
    <property type="entry name" value="Thiamin diphosphate-binding fold (THDP-binding)"/>
    <property type="match status" value="1"/>
</dbReference>
<evidence type="ECO:0000259" key="11">
    <source>
        <dbReference type="Pfam" id="PF00676"/>
    </source>
</evidence>
<dbReference type="Gene3D" id="3.40.50.970">
    <property type="match status" value="1"/>
</dbReference>
<evidence type="ECO:0000313" key="13">
    <source>
        <dbReference type="Proteomes" id="UP000198564"/>
    </source>
</evidence>
<comment type="subunit">
    <text evidence="2 10">Heterodimer of an alpha and a beta chain.</text>
</comment>
<evidence type="ECO:0000256" key="6">
    <source>
        <dbReference type="ARBA" id="ARBA00023052"/>
    </source>
</evidence>
<gene>
    <name evidence="12" type="ORF">SAMN04488113_1163</name>
</gene>
<sequence length="368" mass="41588">MVEKLSKLNFNKLVEGYKDDFKMYQVLDEKGKVVDDKTMKEFTDEELVDLMEDIVWGRALDERTIILNRQGALANYATAGGQEASQFGTLKGLEKGDFLVPGYRDIGVSIKHGLPMEQAFMWYRGHVGGNKYDKDFQMMVPQVVVAGGITHAMGVAFAKKRRNEENVVLAFTGDSATSEGDFYEGINFAGAFGVPLIVVVQNNGYGISVPVHEQTAAETLAQKGVAAGVASIQVDGMDPVATYAATRKAREYALKENKPVLIETMTYRFGPHTMSDDPKKYRTEEELNEWKKKDPIVRLRAYLTEKGLWEESREEEIKKEVTKEAQQAIEKMNQEPDMKIVDLLENMYEVKPQNIQEQIEKYKAKEQK</sequence>
<dbReference type="InterPro" id="IPR029061">
    <property type="entry name" value="THDP-binding"/>
</dbReference>
<evidence type="ECO:0000256" key="10">
    <source>
        <dbReference type="RuleBase" id="RU366007"/>
    </source>
</evidence>
<evidence type="ECO:0000256" key="2">
    <source>
        <dbReference type="ARBA" id="ARBA00011870"/>
    </source>
</evidence>
<dbReference type="AlphaFoldDB" id="A0A1H6T360"/>
<evidence type="ECO:0000256" key="5">
    <source>
        <dbReference type="ARBA" id="ARBA00023002"/>
    </source>
</evidence>
<reference evidence="13" key="1">
    <citation type="submission" date="2016-10" db="EMBL/GenBank/DDBJ databases">
        <authorList>
            <person name="Varghese N."/>
            <person name="Submissions S."/>
        </authorList>
    </citation>
    <scope>NUCLEOTIDE SEQUENCE [LARGE SCALE GENOMIC DNA]</scope>
    <source>
        <strain evidence="13">DSM 25751</strain>
    </source>
</reference>
<dbReference type="GO" id="GO:0009083">
    <property type="term" value="P:branched-chain amino acid catabolic process"/>
    <property type="evidence" value="ECO:0007669"/>
    <property type="project" value="TreeGrafter"/>
</dbReference>
<comment type="function">
    <text evidence="8 10">The pyruvate dehydrogenase complex catalyzes the overall conversion of pyruvate to acetyl-CoA and CO(2). It contains multiple copies of three enzymatic components: pyruvate dehydrogenase (E1), dihydrolipoamide acetyltransferase (E2) and lipoamide dehydrogenase (E3).</text>
</comment>
<dbReference type="STRING" id="1130080.SAMN04488113_1163"/>
<dbReference type="RefSeq" id="WP_425425832.1">
    <property type="nucleotide sequence ID" value="NZ_FNYW01000016.1"/>
</dbReference>
<dbReference type="Proteomes" id="UP000198564">
    <property type="component" value="Unassembled WGS sequence"/>
</dbReference>
<evidence type="ECO:0000256" key="1">
    <source>
        <dbReference type="ARBA" id="ARBA00001964"/>
    </source>
</evidence>
<dbReference type="InterPro" id="IPR050771">
    <property type="entry name" value="Alpha-ketoacid_DH_E1_comp"/>
</dbReference>
<evidence type="ECO:0000256" key="3">
    <source>
        <dbReference type="ARBA" id="ARBA00012281"/>
    </source>
</evidence>
<dbReference type="InterPro" id="IPR017596">
    <property type="entry name" value="PdhA/BkdA"/>
</dbReference>
<dbReference type="GO" id="GO:0004739">
    <property type="term" value="F:pyruvate dehydrogenase (acetyl-transferring) activity"/>
    <property type="evidence" value="ECO:0007669"/>
    <property type="project" value="UniProtKB-UniRule"/>
</dbReference>